<dbReference type="InterPro" id="IPR015424">
    <property type="entry name" value="PyrdxlP-dep_Trfase"/>
</dbReference>
<evidence type="ECO:0000256" key="1">
    <source>
        <dbReference type="ARBA" id="ARBA00001933"/>
    </source>
</evidence>
<keyword evidence="3 6" id="KW-0032">Aminotransferase</keyword>
<protein>
    <recommendedName>
        <fullName evidence="6">Aminotransferase</fullName>
        <ecNumber evidence="6">2.6.1.-</ecNumber>
    </recommendedName>
</protein>
<dbReference type="EMBL" id="QNBC01000082">
    <property type="protein sequence ID" value="RKX65599.1"/>
    <property type="molecule type" value="Genomic_DNA"/>
</dbReference>
<name>A0A660S6M2_UNCT6</name>
<dbReference type="AlphaFoldDB" id="A0A660S6M2"/>
<accession>A0A660S6M2</accession>
<evidence type="ECO:0000256" key="5">
    <source>
        <dbReference type="ARBA" id="ARBA00022898"/>
    </source>
</evidence>
<evidence type="ECO:0000256" key="4">
    <source>
        <dbReference type="ARBA" id="ARBA00022679"/>
    </source>
</evidence>
<comment type="similarity">
    <text evidence="2 6">Belongs to the class-I pyridoxal-phosphate-dependent aminotransferase family.</text>
</comment>
<dbReference type="PANTHER" id="PTHR46383">
    <property type="entry name" value="ASPARTATE AMINOTRANSFERASE"/>
    <property type="match status" value="1"/>
</dbReference>
<reference evidence="8 9" key="1">
    <citation type="submission" date="2018-06" db="EMBL/GenBank/DDBJ databases">
        <title>Extensive metabolic versatility and redundancy in microbially diverse, dynamic hydrothermal sediments.</title>
        <authorList>
            <person name="Dombrowski N."/>
            <person name="Teske A."/>
            <person name="Baker B.J."/>
        </authorList>
    </citation>
    <scope>NUCLEOTIDE SEQUENCE [LARGE SCALE GENOMIC DNA]</scope>
    <source>
        <strain evidence="8">B35_G9</strain>
    </source>
</reference>
<organism evidence="8 9">
    <name type="scientific">candidate division TA06 bacterium</name>
    <dbReference type="NCBI Taxonomy" id="2250710"/>
    <lineage>
        <taxon>Bacteria</taxon>
        <taxon>Bacteria division TA06</taxon>
    </lineage>
</organism>
<dbReference type="PROSITE" id="PS00105">
    <property type="entry name" value="AA_TRANSFER_CLASS_1"/>
    <property type="match status" value="1"/>
</dbReference>
<dbReference type="PRINTS" id="PR00753">
    <property type="entry name" value="ACCSYNTHASE"/>
</dbReference>
<dbReference type="Gene3D" id="3.40.640.10">
    <property type="entry name" value="Type I PLP-dependent aspartate aminotransferase-like (Major domain)"/>
    <property type="match status" value="1"/>
</dbReference>
<dbReference type="GO" id="GO:0008483">
    <property type="term" value="F:transaminase activity"/>
    <property type="evidence" value="ECO:0007669"/>
    <property type="project" value="UniProtKB-KW"/>
</dbReference>
<dbReference type="CDD" id="cd00609">
    <property type="entry name" value="AAT_like"/>
    <property type="match status" value="1"/>
</dbReference>
<evidence type="ECO:0000313" key="8">
    <source>
        <dbReference type="EMBL" id="RKX65599.1"/>
    </source>
</evidence>
<dbReference type="InterPro" id="IPR004838">
    <property type="entry name" value="NHTrfase_class1_PyrdxlP-BS"/>
</dbReference>
<dbReference type="Pfam" id="PF00155">
    <property type="entry name" value="Aminotran_1_2"/>
    <property type="match status" value="1"/>
</dbReference>
<feature type="domain" description="Aminotransferase class I/classII large" evidence="7">
    <location>
        <begin position="24"/>
        <end position="369"/>
    </location>
</feature>
<dbReference type="GO" id="GO:0006520">
    <property type="term" value="P:amino acid metabolic process"/>
    <property type="evidence" value="ECO:0007669"/>
    <property type="project" value="InterPro"/>
</dbReference>
<dbReference type="SUPFAM" id="SSF53383">
    <property type="entry name" value="PLP-dependent transferases"/>
    <property type="match status" value="1"/>
</dbReference>
<evidence type="ECO:0000259" key="7">
    <source>
        <dbReference type="Pfam" id="PF00155"/>
    </source>
</evidence>
<comment type="cofactor">
    <cofactor evidence="1 6">
        <name>pyridoxal 5'-phosphate</name>
        <dbReference type="ChEBI" id="CHEBI:597326"/>
    </cofactor>
</comment>
<proteinExistence type="inferred from homology"/>
<dbReference type="Proteomes" id="UP000282321">
    <property type="component" value="Unassembled WGS sequence"/>
</dbReference>
<gene>
    <name evidence="8" type="ORF">DRP44_06015</name>
</gene>
<sequence>MSFQRTLSIKKSLIRQMYEKADANCIDLSIGIPYLKTPDSVKRAAISAISKDKTFYTENRGMLEIRKLIAEKFNKNHKTKIGYDSVTVTTGSTEALFSAMFSIIMPGDSVLIPDPGYPAYESVAKMLGANIVYYKSSLSPNETEYESIKKVYGEKVKVIIINSPANPTGRIIPKEQIEKIADFLKEKGTFVISDEVYSDLIYCGEFISIADFLPMNRCVAISGVSKSYGMTGWRIGWSISSEKNAKELNKSHMYIVSCAPSISQYAAIEALKNKHCEHYALSAMSKNRETALAELEELKHIKLYPPEGAIFLFVDVSQLGKGEKVAFDLLEKEKVITVPGIGFGKRGENYIRISFGVEPDILREGLNRIKKYFSSI</sequence>
<dbReference type="PANTHER" id="PTHR46383:SF3">
    <property type="entry name" value="ASPARTATE AMINOTRANSFERASE-RELATED"/>
    <property type="match status" value="1"/>
</dbReference>
<evidence type="ECO:0000256" key="6">
    <source>
        <dbReference type="RuleBase" id="RU000481"/>
    </source>
</evidence>
<dbReference type="InterPro" id="IPR004839">
    <property type="entry name" value="Aminotransferase_I/II_large"/>
</dbReference>
<keyword evidence="4 6" id="KW-0808">Transferase</keyword>
<comment type="caution">
    <text evidence="8">The sequence shown here is derived from an EMBL/GenBank/DDBJ whole genome shotgun (WGS) entry which is preliminary data.</text>
</comment>
<dbReference type="InterPro" id="IPR015421">
    <property type="entry name" value="PyrdxlP-dep_Trfase_major"/>
</dbReference>
<keyword evidence="5" id="KW-0663">Pyridoxal phosphate</keyword>
<dbReference type="GO" id="GO:0030170">
    <property type="term" value="F:pyridoxal phosphate binding"/>
    <property type="evidence" value="ECO:0007669"/>
    <property type="project" value="InterPro"/>
</dbReference>
<dbReference type="EC" id="2.6.1.-" evidence="6"/>
<evidence type="ECO:0000256" key="2">
    <source>
        <dbReference type="ARBA" id="ARBA00007441"/>
    </source>
</evidence>
<evidence type="ECO:0000256" key="3">
    <source>
        <dbReference type="ARBA" id="ARBA00022576"/>
    </source>
</evidence>
<evidence type="ECO:0000313" key="9">
    <source>
        <dbReference type="Proteomes" id="UP000282321"/>
    </source>
</evidence>
<dbReference type="InterPro" id="IPR050596">
    <property type="entry name" value="AspAT/PAT-like"/>
</dbReference>